<reference evidence="2" key="2">
    <citation type="submission" date="2011-08" db="EMBL/GenBank/DDBJ databases">
        <authorList>
            <person name="Hoffman M."/>
            <person name="Strain E.A."/>
            <person name="Brown E."/>
            <person name="Allard M.W."/>
        </authorList>
    </citation>
    <scope>NUCLEOTIDE SEQUENCE</scope>
    <source>
        <strain evidence="2">CIP 102891</strain>
    </source>
</reference>
<protein>
    <submittedName>
        <fullName evidence="2">Uncharacterized protein</fullName>
    </submittedName>
</protein>
<reference evidence="2 3" key="3">
    <citation type="journal article" date="2012" name="Int. J. Syst. Evol. Microbiol.">
        <title>Vibrio caribbeanicus sp. nov., isolated from the marine sponge Scleritoderma cyanea.</title>
        <authorList>
            <person name="Hoffmann M."/>
            <person name="Monday S.R."/>
            <person name="Allard M.W."/>
            <person name="Strain E.A."/>
            <person name="Whittaker P."/>
            <person name="Naum M."/>
            <person name="McCarthy P.J."/>
            <person name="Lopez J.V."/>
            <person name="Fischer M."/>
            <person name="Brown E.W."/>
        </authorList>
    </citation>
    <scope>NUCLEOTIDE SEQUENCE [LARGE SCALE GENOMIC DNA]</scope>
    <source>
        <strain evidence="2">CIP 102891</strain>
        <strain evidence="3">CIP 102891 / ATCC 33934</strain>
    </source>
</reference>
<reference evidence="1 4" key="1">
    <citation type="submission" date="2009-10" db="EMBL/GenBank/DDBJ databases">
        <authorList>
            <consortium name="Los Alamos National Laboratory (LANL)"/>
            <consortium name="National Microbial Pathogen Data Resource (NMPDR)"/>
            <person name="Munk A.C."/>
            <person name="Chertkov O."/>
            <person name="Tapia R."/>
            <person name="Green L."/>
            <person name="Rogers Y."/>
            <person name="Detter J.C."/>
            <person name="Bruce D."/>
            <person name="Brettin T.S."/>
            <person name="Colwell R.R."/>
            <person name="Huq A."/>
            <person name="Grim C.J."/>
            <person name="Hasan N.A."/>
            <person name="Bartels D."/>
            <person name="Vonstein V."/>
        </authorList>
    </citation>
    <scope>NUCLEOTIDE SEQUENCE [LARGE SCALE GENOMIC DNA]</scope>
    <source>
        <strain evidence="1 4">CIP 102891</strain>
    </source>
</reference>
<dbReference type="RefSeq" id="WP_004413626.1">
    <property type="nucleotide sequence ID" value="NZ_ACZV01000005.1"/>
</dbReference>
<dbReference type="Proteomes" id="UP000002817">
    <property type="component" value="Unassembled WGS sequence"/>
</dbReference>
<gene>
    <name evidence="1" type="ORF">VIA_002716</name>
    <name evidence="2" type="ORF">VIOR3934_02717</name>
</gene>
<dbReference type="eggNOG" id="ENOG502ZPIY">
    <property type="taxonomic scope" value="Bacteria"/>
</dbReference>
<dbReference type="EMBL" id="AFWH01000052">
    <property type="protein sequence ID" value="EGU47246.1"/>
    <property type="molecule type" value="Genomic_DNA"/>
</dbReference>
<sequence length="420" mass="47547">MDKKELTIKLSEVVKGIPEASISFDGIGNTMSRESLYYFSIDGESLSDLINYLFSLDSIVQVFDNMMFNTGNGAHRVTIESLARWLVGRAKLVGIEQVINELDYYLQAKNTPCWQVLAISGVSLDSELIISEKMKLVPFQELPESYAKEALYPPFMKPEFVMRLGFAPNQMNGYRPPEAAAVLSSELSPKSYSDPDRAFYGQDFQSLYEFCEFLTLVKSTTPVPVGSWCDLEESVPCKPLLGGSWGSPAVDVLSRNVSKITQGEWDTHKELYFKFTKLPQDVRDLLRVPIERVNQARRRNNLADKAIDLGVACEALLLNDKSHKEQISFTLRLRAALFLGSSFEERQELLNFFSSFYSCRSQAAHTGKLDTKIKVSFRGKVEANKLLEEGDEYCIRAIIKIIELGKFPDWNELMLKKEIA</sequence>
<comment type="caution">
    <text evidence="2">The sequence shown here is derived from an EMBL/GenBank/DDBJ whole genome shotgun (WGS) entry which is preliminary data.</text>
</comment>
<name>C9QK77_VIBOR</name>
<organism evidence="2 3">
    <name type="scientific">Vibrio orientalis CIP 102891 = ATCC 33934</name>
    <dbReference type="NCBI Taxonomy" id="675816"/>
    <lineage>
        <taxon>Bacteria</taxon>
        <taxon>Pseudomonadati</taxon>
        <taxon>Pseudomonadota</taxon>
        <taxon>Gammaproteobacteria</taxon>
        <taxon>Vibrionales</taxon>
        <taxon>Vibrionaceae</taxon>
        <taxon>Vibrio</taxon>
        <taxon>Vibrio oreintalis group</taxon>
    </lineage>
</organism>
<dbReference type="EMBL" id="ACZV01000005">
    <property type="protein sequence ID" value="EEX92072.1"/>
    <property type="molecule type" value="Genomic_DNA"/>
</dbReference>
<dbReference type="PATRIC" id="fig|675816.5.peg.3471"/>
<keyword evidence="4" id="KW-1185">Reference proteome</keyword>
<dbReference type="OrthoDB" id="3698152at2"/>
<evidence type="ECO:0000313" key="1">
    <source>
        <dbReference type="EMBL" id="EEX92072.1"/>
    </source>
</evidence>
<evidence type="ECO:0000313" key="4">
    <source>
        <dbReference type="Proteomes" id="UP000003515"/>
    </source>
</evidence>
<evidence type="ECO:0000313" key="3">
    <source>
        <dbReference type="Proteomes" id="UP000002817"/>
    </source>
</evidence>
<dbReference type="Proteomes" id="UP000003515">
    <property type="component" value="Unassembled WGS sequence"/>
</dbReference>
<proteinExistence type="predicted"/>
<accession>C9QK77</accession>
<evidence type="ECO:0000313" key="2">
    <source>
        <dbReference type="EMBL" id="EGU47246.1"/>
    </source>
</evidence>
<dbReference type="AlphaFoldDB" id="C9QK77"/>